<dbReference type="FunFam" id="3.40.50.300:FF:000078">
    <property type="entry name" value="Elongation factor 4"/>
    <property type="match status" value="1"/>
</dbReference>
<dbReference type="GO" id="GO:0043022">
    <property type="term" value="F:ribosome binding"/>
    <property type="evidence" value="ECO:0007669"/>
    <property type="project" value="UniProtKB-UniRule"/>
</dbReference>
<dbReference type="PRINTS" id="PR00315">
    <property type="entry name" value="ELONGATNFCT"/>
</dbReference>
<dbReference type="InterPro" id="IPR000795">
    <property type="entry name" value="T_Tr_GTP-bd_dom"/>
</dbReference>
<dbReference type="GO" id="GO:0045727">
    <property type="term" value="P:positive regulation of translation"/>
    <property type="evidence" value="ECO:0007669"/>
    <property type="project" value="UniProtKB-UniRule"/>
</dbReference>
<dbReference type="InterPro" id="IPR005225">
    <property type="entry name" value="Small_GTP-bd"/>
</dbReference>
<evidence type="ECO:0000313" key="14">
    <source>
        <dbReference type="EMBL" id="MST71415.1"/>
    </source>
</evidence>
<dbReference type="CDD" id="cd03699">
    <property type="entry name" value="EF4_II"/>
    <property type="match status" value="1"/>
</dbReference>
<dbReference type="AlphaFoldDB" id="A0A6N7XMX7"/>
<protein>
    <recommendedName>
        <fullName evidence="11 12">Elongation factor 4</fullName>
        <shortName evidence="12">EF-4</shortName>
        <ecNumber evidence="11 12">3.6.5.n1</ecNumber>
    </recommendedName>
    <alternativeName>
        <fullName evidence="12">Ribosomal back-translocase LepA</fullName>
    </alternativeName>
</protein>
<evidence type="ECO:0000256" key="11">
    <source>
        <dbReference type="ARBA" id="ARBA00066744"/>
    </source>
</evidence>
<dbReference type="EMBL" id="VUNA01000024">
    <property type="protein sequence ID" value="MST71415.1"/>
    <property type="molecule type" value="Genomic_DNA"/>
</dbReference>
<evidence type="ECO:0000259" key="13">
    <source>
        <dbReference type="PROSITE" id="PS51722"/>
    </source>
</evidence>
<dbReference type="GO" id="GO:0005886">
    <property type="term" value="C:plasma membrane"/>
    <property type="evidence" value="ECO:0007669"/>
    <property type="project" value="UniProtKB-SubCell"/>
</dbReference>
<evidence type="ECO:0000256" key="5">
    <source>
        <dbReference type="ARBA" id="ARBA00022917"/>
    </source>
</evidence>
<dbReference type="Pfam" id="PF03144">
    <property type="entry name" value="GTP_EFTU_D2"/>
    <property type="match status" value="1"/>
</dbReference>
<comment type="function">
    <text evidence="9 12">Required for accurate and efficient protein synthesis under certain stress conditions. May act as a fidelity factor of the translation reaction, by catalyzing a one-codon backward translocation of tRNAs on improperly translocated ribosomes. Back-translocation proceeds from a post-translocation (POST) complex to a pre-translocation (PRE) complex, thus giving elongation factor G a second chance to translocate the tRNAs correctly. Binds to ribosomes in a GTP-dependent manner.</text>
</comment>
<evidence type="ECO:0000256" key="3">
    <source>
        <dbReference type="ARBA" id="ARBA00022741"/>
    </source>
</evidence>
<comment type="similarity">
    <text evidence="10">Belongs to the GTP-binding elongation factor family. LepA subfamily.</text>
</comment>
<dbReference type="Pfam" id="PF00009">
    <property type="entry name" value="GTP_EFTU"/>
    <property type="match status" value="1"/>
</dbReference>
<dbReference type="CDD" id="cd01890">
    <property type="entry name" value="LepA"/>
    <property type="match status" value="1"/>
</dbReference>
<accession>A0A6N7XMX7</accession>
<dbReference type="SMART" id="SM00838">
    <property type="entry name" value="EFG_C"/>
    <property type="match status" value="1"/>
</dbReference>
<dbReference type="Gene3D" id="3.30.70.870">
    <property type="entry name" value="Elongation Factor G (Translational Gtpase), domain 3"/>
    <property type="match status" value="1"/>
</dbReference>
<evidence type="ECO:0000256" key="12">
    <source>
        <dbReference type="HAMAP-Rule" id="MF_00071"/>
    </source>
</evidence>
<dbReference type="GO" id="GO:0003924">
    <property type="term" value="F:GTPase activity"/>
    <property type="evidence" value="ECO:0007669"/>
    <property type="project" value="UniProtKB-UniRule"/>
</dbReference>
<dbReference type="Pfam" id="PF06421">
    <property type="entry name" value="LepA_C"/>
    <property type="match status" value="1"/>
</dbReference>
<feature type="domain" description="Tr-type G" evidence="13">
    <location>
        <begin position="5"/>
        <end position="187"/>
    </location>
</feature>
<dbReference type="InterPro" id="IPR035654">
    <property type="entry name" value="LepA_IV"/>
</dbReference>
<dbReference type="Pfam" id="PF00679">
    <property type="entry name" value="EFG_C"/>
    <property type="match status" value="1"/>
</dbReference>
<dbReference type="InterPro" id="IPR000640">
    <property type="entry name" value="EFG_V-like"/>
</dbReference>
<keyword evidence="2 12" id="KW-1003">Cell membrane</keyword>
<feature type="binding site" evidence="12">
    <location>
        <begin position="134"/>
        <end position="137"/>
    </location>
    <ligand>
        <name>GTP</name>
        <dbReference type="ChEBI" id="CHEBI:37565"/>
    </ligand>
</feature>
<reference evidence="14 15" key="1">
    <citation type="submission" date="2019-08" db="EMBL/GenBank/DDBJ databases">
        <title>In-depth cultivation of the pig gut microbiome towards novel bacterial diversity and tailored functional studies.</title>
        <authorList>
            <person name="Wylensek D."/>
            <person name="Hitch T.C.A."/>
            <person name="Clavel T."/>
        </authorList>
    </citation>
    <scope>NUCLEOTIDE SEQUENCE [LARGE SCALE GENOMIC DNA]</scope>
    <source>
        <strain evidence="14 15">WCA-MUC-591-APC-4B</strain>
    </source>
</reference>
<dbReference type="InterPro" id="IPR006297">
    <property type="entry name" value="EF-4"/>
</dbReference>
<evidence type="ECO:0000256" key="6">
    <source>
        <dbReference type="ARBA" id="ARBA00023134"/>
    </source>
</evidence>
<dbReference type="FunFam" id="3.30.70.870:FF:000004">
    <property type="entry name" value="Translation factor GUF1, mitochondrial"/>
    <property type="match status" value="1"/>
</dbReference>
<keyword evidence="7 12" id="KW-0472">Membrane</keyword>
<dbReference type="PROSITE" id="PS00301">
    <property type="entry name" value="G_TR_1"/>
    <property type="match status" value="1"/>
</dbReference>
<dbReference type="CDD" id="cd16260">
    <property type="entry name" value="EF4_III"/>
    <property type="match status" value="1"/>
</dbReference>
<evidence type="ECO:0000256" key="7">
    <source>
        <dbReference type="ARBA" id="ARBA00023136"/>
    </source>
</evidence>
<keyword evidence="15" id="KW-1185">Reference proteome</keyword>
<dbReference type="HAMAP" id="MF_00071">
    <property type="entry name" value="LepA"/>
    <property type="match status" value="1"/>
</dbReference>
<dbReference type="Gene3D" id="3.40.50.300">
    <property type="entry name" value="P-loop containing nucleotide triphosphate hydrolases"/>
    <property type="match status" value="1"/>
</dbReference>
<evidence type="ECO:0000256" key="2">
    <source>
        <dbReference type="ARBA" id="ARBA00022475"/>
    </source>
</evidence>
<dbReference type="InterPro" id="IPR027417">
    <property type="entry name" value="P-loop_NTPase"/>
</dbReference>
<dbReference type="Gene3D" id="3.30.70.2570">
    <property type="entry name" value="Elongation factor 4, C-terminal domain"/>
    <property type="match status" value="1"/>
</dbReference>
<dbReference type="PANTHER" id="PTHR43512">
    <property type="entry name" value="TRANSLATION FACTOR GUF1-RELATED"/>
    <property type="match status" value="1"/>
</dbReference>
<evidence type="ECO:0000256" key="8">
    <source>
        <dbReference type="ARBA" id="ARBA00050293"/>
    </source>
</evidence>
<dbReference type="FunFam" id="2.40.30.10:FF:000015">
    <property type="entry name" value="Translation factor GUF1, mitochondrial"/>
    <property type="match status" value="1"/>
</dbReference>
<dbReference type="PANTHER" id="PTHR43512:SF4">
    <property type="entry name" value="TRANSLATION FACTOR GUF1 HOMOLOG, CHLOROPLASTIC"/>
    <property type="match status" value="1"/>
</dbReference>
<comment type="subcellular location">
    <subcellularLocation>
        <location evidence="12">Cell membrane</location>
        <topology evidence="12">Peripheral membrane protein</topology>
        <orientation evidence="12">Cytoplasmic side</orientation>
    </subcellularLocation>
</comment>
<dbReference type="FunFam" id="3.30.70.240:FF:000007">
    <property type="entry name" value="Translation factor GUF1, mitochondrial"/>
    <property type="match status" value="1"/>
</dbReference>
<dbReference type="FunFam" id="3.30.70.2570:FF:000001">
    <property type="entry name" value="Translation factor GUF1, mitochondrial"/>
    <property type="match status" value="1"/>
</dbReference>
<keyword evidence="6 12" id="KW-0342">GTP-binding</keyword>
<dbReference type="GO" id="GO:0005525">
    <property type="term" value="F:GTP binding"/>
    <property type="evidence" value="ECO:0007669"/>
    <property type="project" value="UniProtKB-UniRule"/>
</dbReference>
<organism evidence="14 15">
    <name type="scientific">Mogibacterium kristiansenii</name>
    <dbReference type="NCBI Taxonomy" id="2606708"/>
    <lineage>
        <taxon>Bacteria</taxon>
        <taxon>Bacillati</taxon>
        <taxon>Bacillota</taxon>
        <taxon>Clostridia</taxon>
        <taxon>Peptostreptococcales</taxon>
        <taxon>Anaerovoracaceae</taxon>
        <taxon>Mogibacterium</taxon>
    </lineage>
</organism>
<evidence type="ECO:0000256" key="10">
    <source>
        <dbReference type="ARBA" id="ARBA00061052"/>
    </source>
</evidence>
<dbReference type="GO" id="GO:0003746">
    <property type="term" value="F:translation elongation factor activity"/>
    <property type="evidence" value="ECO:0007669"/>
    <property type="project" value="UniProtKB-UniRule"/>
</dbReference>
<evidence type="ECO:0000313" key="15">
    <source>
        <dbReference type="Proteomes" id="UP000469424"/>
    </source>
</evidence>
<comment type="similarity">
    <text evidence="1 12">Belongs to the TRAFAC class translation factor GTPase superfamily. Classic translation factor GTPase family. LepA subfamily.</text>
</comment>
<dbReference type="SUPFAM" id="SSF54980">
    <property type="entry name" value="EF-G C-terminal domain-like"/>
    <property type="match status" value="2"/>
</dbReference>
<evidence type="ECO:0000256" key="1">
    <source>
        <dbReference type="ARBA" id="ARBA00005454"/>
    </source>
</evidence>
<dbReference type="PROSITE" id="PS51722">
    <property type="entry name" value="G_TR_2"/>
    <property type="match status" value="1"/>
</dbReference>
<sequence>MDYLKNIRNFSIIAHIDHGKSTLADRLIEKTGLVQSRDMKEQYLDNMDIERERGITIKLQTTRLHYKAGDGEEYILNLIDTPGHVDFNYEVSRSLAACDGAVLVVDATQGVEAQTLGNVYLALDEDLEILPVLNKMDLDSARPDEAKEEIEDIIGIDAEDAPLISAKTGMGIDDMLEKLVQVIPPPQGDPNGRLKGLIFDSYYDSYKGVVIYTRIFDGSVKKGDFIQLMNTGKSYEVTEVGYCIPGMVPSKELKAGEVGYVCASIKRVADARVGDTITHTDKPTDKPLKGYKKAQSMVYCGVYPAEGEKYENIKDALEKLQVNDAAFQFEPENSAALGFGYRCGFLGLLHMDVIVERLEREFGLDVITTLPSVIYKVIMADGTERMIQNPTNLPDPAEISRIEEPIVKAEIMTPKDYVGSIMTLCQSRRGNMTHMEYLTETRVLLTYDIPLNEVIYDFFDALKSRTRGYASLDYEFQEYRPAKLVKLDILLNKEVIDAFSSIVPEEEAYAKGRNICAKLKKIIPMHQFEVPIQAAVGRKIIARETVRAYRKDVIAKCYGGDISRKKKLLEKQKEGKKRMRQFGTVEVPQEAFTEVLKFDDTE</sequence>
<dbReference type="NCBIfam" id="TIGR01393">
    <property type="entry name" value="lepA"/>
    <property type="match status" value="1"/>
</dbReference>
<dbReference type="NCBIfam" id="TIGR00231">
    <property type="entry name" value="small_GTP"/>
    <property type="match status" value="1"/>
</dbReference>
<comment type="catalytic activity">
    <reaction evidence="8 12">
        <text>GTP + H2O = GDP + phosphate + H(+)</text>
        <dbReference type="Rhea" id="RHEA:19669"/>
        <dbReference type="ChEBI" id="CHEBI:15377"/>
        <dbReference type="ChEBI" id="CHEBI:15378"/>
        <dbReference type="ChEBI" id="CHEBI:37565"/>
        <dbReference type="ChEBI" id="CHEBI:43474"/>
        <dbReference type="ChEBI" id="CHEBI:58189"/>
        <dbReference type="EC" id="3.6.5.n1"/>
    </reaction>
</comment>
<name>A0A6N7XMX7_9FIRM</name>
<dbReference type="InterPro" id="IPR035647">
    <property type="entry name" value="EFG_III/V"/>
</dbReference>
<dbReference type="Gene3D" id="3.30.70.240">
    <property type="match status" value="1"/>
</dbReference>
<dbReference type="SUPFAM" id="SSF52540">
    <property type="entry name" value="P-loop containing nucleoside triphosphate hydrolases"/>
    <property type="match status" value="1"/>
</dbReference>
<keyword evidence="3 12" id="KW-0547">Nucleotide-binding</keyword>
<dbReference type="InterPro" id="IPR038363">
    <property type="entry name" value="LepA_C_sf"/>
</dbReference>
<comment type="caution">
    <text evidence="14">The sequence shown here is derived from an EMBL/GenBank/DDBJ whole genome shotgun (WGS) entry which is preliminary data.</text>
</comment>
<dbReference type="Gene3D" id="2.40.30.10">
    <property type="entry name" value="Translation factors"/>
    <property type="match status" value="1"/>
</dbReference>
<keyword evidence="14" id="KW-0251">Elongation factor</keyword>
<keyword evidence="4 12" id="KW-0378">Hydrolase</keyword>
<dbReference type="InterPro" id="IPR031157">
    <property type="entry name" value="G_TR_CS"/>
</dbReference>
<dbReference type="InterPro" id="IPR004161">
    <property type="entry name" value="EFTu-like_2"/>
</dbReference>
<proteinExistence type="inferred from homology"/>
<evidence type="ECO:0000256" key="9">
    <source>
        <dbReference type="ARBA" id="ARBA00057626"/>
    </source>
</evidence>
<gene>
    <name evidence="12 14" type="primary">lepA</name>
    <name evidence="14" type="ORF">FYJ65_08875</name>
</gene>
<dbReference type="RefSeq" id="WP_154554978.1">
    <property type="nucleotide sequence ID" value="NZ_JAQXUZ010000026.1"/>
</dbReference>
<dbReference type="EC" id="3.6.5.n1" evidence="11 12"/>
<evidence type="ECO:0000256" key="4">
    <source>
        <dbReference type="ARBA" id="ARBA00022801"/>
    </source>
</evidence>
<dbReference type="InterPro" id="IPR013842">
    <property type="entry name" value="LepA_CTD"/>
</dbReference>
<dbReference type="Proteomes" id="UP000469424">
    <property type="component" value="Unassembled WGS sequence"/>
</dbReference>
<feature type="binding site" evidence="12">
    <location>
        <begin position="17"/>
        <end position="22"/>
    </location>
    <ligand>
        <name>GTP</name>
        <dbReference type="ChEBI" id="CHEBI:37565"/>
    </ligand>
</feature>
<keyword evidence="5 12" id="KW-0648">Protein biosynthesis</keyword>
<dbReference type="CDD" id="cd03709">
    <property type="entry name" value="lepA_C"/>
    <property type="match status" value="1"/>
</dbReference>